<accession>A0A7W1WV49</accession>
<organism evidence="1 2">
    <name type="scientific">Paenactinomyces guangxiensis</name>
    <dbReference type="NCBI Taxonomy" id="1490290"/>
    <lineage>
        <taxon>Bacteria</taxon>
        <taxon>Bacillati</taxon>
        <taxon>Bacillota</taxon>
        <taxon>Bacilli</taxon>
        <taxon>Bacillales</taxon>
        <taxon>Thermoactinomycetaceae</taxon>
        <taxon>Paenactinomyces</taxon>
    </lineage>
</organism>
<keyword evidence="2" id="KW-1185">Reference proteome</keyword>
<sequence length="50" mass="5503">MVLQKARNAIGIVEVNEIHYDLKSPAVICQAIETGKLEIIKPLLSKKGKT</sequence>
<evidence type="ECO:0000313" key="2">
    <source>
        <dbReference type="Proteomes" id="UP000535491"/>
    </source>
</evidence>
<gene>
    <name evidence="1" type="ORF">H1191_20025</name>
</gene>
<dbReference type="AlphaFoldDB" id="A0A7W1WV49"/>
<dbReference type="RefSeq" id="WP_181755055.1">
    <property type="nucleotide sequence ID" value="NZ_JACEIQ010000046.1"/>
</dbReference>
<name>A0A7W1WV49_9BACL</name>
<protein>
    <submittedName>
        <fullName evidence="1">Uncharacterized protein</fullName>
    </submittedName>
</protein>
<proteinExistence type="predicted"/>
<comment type="caution">
    <text evidence="1">The sequence shown here is derived from an EMBL/GenBank/DDBJ whole genome shotgun (WGS) entry which is preliminary data.</text>
</comment>
<dbReference type="EMBL" id="JACEIQ010000046">
    <property type="protein sequence ID" value="MBA4496543.1"/>
    <property type="molecule type" value="Genomic_DNA"/>
</dbReference>
<reference evidence="1 2" key="1">
    <citation type="submission" date="2020-07" db="EMBL/GenBank/DDBJ databases">
        <authorList>
            <person name="Feng H."/>
        </authorList>
    </citation>
    <scope>NUCLEOTIDE SEQUENCE [LARGE SCALE GENOMIC DNA]</scope>
    <source>
        <strain evidence="2">s-10</strain>
    </source>
</reference>
<evidence type="ECO:0000313" key="1">
    <source>
        <dbReference type="EMBL" id="MBA4496543.1"/>
    </source>
</evidence>
<dbReference type="Proteomes" id="UP000535491">
    <property type="component" value="Unassembled WGS sequence"/>
</dbReference>